<evidence type="ECO:0000256" key="7">
    <source>
        <dbReference type="ARBA" id="ARBA00023160"/>
    </source>
</evidence>
<feature type="binding site" evidence="11">
    <location>
        <position position="94"/>
    </location>
    <ligand>
        <name>NAD(+)</name>
        <dbReference type="ChEBI" id="CHEBI:57540"/>
    </ligand>
</feature>
<evidence type="ECO:0000256" key="8">
    <source>
        <dbReference type="PIRNR" id="PIRNR000094"/>
    </source>
</evidence>
<keyword evidence="8 11" id="KW-0520">NAD</keyword>
<dbReference type="GO" id="GO:0004318">
    <property type="term" value="F:enoyl-[acyl-carrier-protein] reductase (NADH) activity"/>
    <property type="evidence" value="ECO:0007669"/>
    <property type="project" value="UniProtKB-EC"/>
</dbReference>
<dbReference type="Pfam" id="PF13561">
    <property type="entry name" value="adh_short_C2"/>
    <property type="match status" value="1"/>
</dbReference>
<sequence>MLAIDLSGKKALVMGVANERSIAFATAQKLHEAGAELAITYQGDRVRPLVEKATRHMPNIRLYELDVTDEARLKEVMADLGESWGGIDYIVHSIAFAPRRAMEGRYIETTKEDWLLAMEISAYSLVAVAREAEPYWNEGGSMVTFSYYAAEKVVPKYNVMGIAKSALEASVRMLAYELGPGGRRVNAVSAGALRTLSARGIPGFTLLWDHVNAVAPLKRPVTHEEVAQASVFLLSPLASGVTGETLYVDAGYHIVGIGLADEHVPGNRKD</sequence>
<feature type="binding site" evidence="10">
    <location>
        <position position="97"/>
    </location>
    <ligand>
        <name>substrate</name>
    </ligand>
</feature>
<feature type="binding site" evidence="11">
    <location>
        <position position="15"/>
    </location>
    <ligand>
        <name>NAD(+)</name>
        <dbReference type="ChEBI" id="CHEBI:57540"/>
    </ligand>
</feature>
<dbReference type="CDD" id="cd05372">
    <property type="entry name" value="ENR_SDR"/>
    <property type="match status" value="1"/>
</dbReference>
<evidence type="ECO:0000256" key="9">
    <source>
        <dbReference type="PIRSR" id="PIRSR000094-1"/>
    </source>
</evidence>
<keyword evidence="5 8" id="KW-0560">Oxidoreductase</keyword>
<keyword evidence="7 8" id="KW-0275">Fatty acid biosynthesis</keyword>
<evidence type="ECO:0000256" key="10">
    <source>
        <dbReference type="PIRSR" id="PIRSR000094-2"/>
    </source>
</evidence>
<dbReference type="Proteomes" id="UP000321827">
    <property type="component" value="Unassembled WGS sequence"/>
</dbReference>
<evidence type="ECO:0000313" key="13">
    <source>
        <dbReference type="Proteomes" id="UP000321827"/>
    </source>
</evidence>
<comment type="catalytic activity">
    <reaction evidence="8">
        <text>a 2,3-saturated acyl-[ACP] + NAD(+) = a (2E)-enoyl-[ACP] + NADH + H(+)</text>
        <dbReference type="Rhea" id="RHEA:10240"/>
        <dbReference type="Rhea" id="RHEA-COMP:9925"/>
        <dbReference type="Rhea" id="RHEA-COMP:9926"/>
        <dbReference type="ChEBI" id="CHEBI:15378"/>
        <dbReference type="ChEBI" id="CHEBI:57540"/>
        <dbReference type="ChEBI" id="CHEBI:57945"/>
        <dbReference type="ChEBI" id="CHEBI:78784"/>
        <dbReference type="ChEBI" id="CHEBI:78785"/>
        <dbReference type="EC" id="1.3.1.9"/>
    </reaction>
</comment>
<dbReference type="InterPro" id="IPR036291">
    <property type="entry name" value="NAD(P)-bd_dom_sf"/>
</dbReference>
<keyword evidence="6" id="KW-0443">Lipid metabolism</keyword>
<dbReference type="AlphaFoldDB" id="A0A511RMB4"/>
<evidence type="ECO:0000256" key="2">
    <source>
        <dbReference type="ARBA" id="ARBA00009233"/>
    </source>
</evidence>
<evidence type="ECO:0000256" key="4">
    <source>
        <dbReference type="ARBA" id="ARBA00022832"/>
    </source>
</evidence>
<evidence type="ECO:0000256" key="11">
    <source>
        <dbReference type="PIRSR" id="PIRSR000094-3"/>
    </source>
</evidence>
<dbReference type="RefSeq" id="WP_147148900.1">
    <property type="nucleotide sequence ID" value="NZ_BJXN01000023.1"/>
</dbReference>
<comment type="pathway">
    <text evidence="1">Lipid metabolism.</text>
</comment>
<dbReference type="PIRSF" id="PIRSF000094">
    <property type="entry name" value="Enoyl-ACP_rdct"/>
    <property type="match status" value="1"/>
</dbReference>
<evidence type="ECO:0000256" key="5">
    <source>
        <dbReference type="ARBA" id="ARBA00023002"/>
    </source>
</evidence>
<dbReference type="PANTHER" id="PTHR43159:SF2">
    <property type="entry name" value="ENOYL-[ACYL-CARRIER-PROTEIN] REDUCTASE [NADH], CHLOROPLASTIC"/>
    <property type="match status" value="1"/>
</dbReference>
<dbReference type="OrthoDB" id="9803628at2"/>
<keyword evidence="3 8" id="KW-0444">Lipid biosynthesis</keyword>
<protein>
    <recommendedName>
        <fullName evidence="8">Enoyl-[acyl-carrier-protein] reductase [NADH]</fullName>
        <ecNumber evidence="8">1.3.1.9</ecNumber>
    </recommendedName>
</protein>
<dbReference type="EMBL" id="BJXN01000023">
    <property type="protein sequence ID" value="GEM90813.1"/>
    <property type="molecule type" value="Genomic_DNA"/>
</dbReference>
<comment type="similarity">
    <text evidence="2 8">Belongs to the short-chain dehydrogenases/reductases (SDR) family. FabI subfamily.</text>
</comment>
<evidence type="ECO:0000313" key="12">
    <source>
        <dbReference type="EMBL" id="GEM90813.1"/>
    </source>
</evidence>
<dbReference type="InterPro" id="IPR014358">
    <property type="entry name" value="Enoyl-ACP_Rdtase_NADH"/>
</dbReference>
<keyword evidence="4" id="KW-0276">Fatty acid metabolism</keyword>
<accession>A0A511RMB4</accession>
<dbReference type="PRINTS" id="PR00081">
    <property type="entry name" value="GDHRDH"/>
</dbReference>
<feature type="binding site" evidence="11">
    <location>
        <position position="164"/>
    </location>
    <ligand>
        <name>NAD(+)</name>
        <dbReference type="ChEBI" id="CHEBI:57540"/>
    </ligand>
</feature>
<dbReference type="Gene3D" id="3.40.50.720">
    <property type="entry name" value="NAD(P)-binding Rossmann-like Domain"/>
    <property type="match status" value="1"/>
</dbReference>
<dbReference type="EC" id="1.3.1.9" evidence="8"/>
<comment type="caution">
    <text evidence="12">The sequence shown here is derived from an EMBL/GenBank/DDBJ whole genome shotgun (WGS) entry which is preliminary data.</text>
</comment>
<feature type="active site" description="Proton acceptor" evidence="9">
    <location>
        <position position="157"/>
    </location>
</feature>
<proteinExistence type="inferred from homology"/>
<dbReference type="PANTHER" id="PTHR43159">
    <property type="entry name" value="ENOYL-[ACYL-CARRIER-PROTEIN] REDUCTASE"/>
    <property type="match status" value="1"/>
</dbReference>
<feature type="active site" description="Proton acceptor" evidence="9">
    <location>
        <position position="147"/>
    </location>
</feature>
<feature type="binding site" evidence="11">
    <location>
        <begin position="21"/>
        <end position="22"/>
    </location>
    <ligand>
        <name>NAD(+)</name>
        <dbReference type="ChEBI" id="CHEBI:57540"/>
    </ligand>
</feature>
<organism evidence="12 13">
    <name type="scientific">Oceanithermus desulfurans NBRC 100063</name>
    <dbReference type="NCBI Taxonomy" id="1227550"/>
    <lineage>
        <taxon>Bacteria</taxon>
        <taxon>Thermotogati</taxon>
        <taxon>Deinococcota</taxon>
        <taxon>Deinococci</taxon>
        <taxon>Thermales</taxon>
        <taxon>Thermaceae</taxon>
        <taxon>Oceanithermus</taxon>
    </lineage>
</organism>
<dbReference type="SUPFAM" id="SSF51735">
    <property type="entry name" value="NAD(P)-binding Rossmann-fold domains"/>
    <property type="match status" value="1"/>
</dbReference>
<dbReference type="GO" id="GO:0006633">
    <property type="term" value="P:fatty acid biosynthetic process"/>
    <property type="evidence" value="ECO:0007669"/>
    <property type="project" value="UniProtKB-KW"/>
</dbReference>
<name>A0A511RMB4_9DEIN</name>
<feature type="binding site" evidence="11">
    <location>
        <position position="42"/>
    </location>
    <ligand>
        <name>NAD(+)</name>
        <dbReference type="ChEBI" id="CHEBI:57540"/>
    </ligand>
</feature>
<evidence type="ECO:0000256" key="1">
    <source>
        <dbReference type="ARBA" id="ARBA00005189"/>
    </source>
</evidence>
<feature type="binding site" evidence="11">
    <location>
        <begin position="66"/>
        <end position="67"/>
    </location>
    <ligand>
        <name>NAD(+)</name>
        <dbReference type="ChEBI" id="CHEBI:57540"/>
    </ligand>
</feature>
<dbReference type="InterPro" id="IPR002347">
    <property type="entry name" value="SDR_fam"/>
</dbReference>
<gene>
    <name evidence="12" type="ORF">ODE01S_22470</name>
</gene>
<evidence type="ECO:0000256" key="3">
    <source>
        <dbReference type="ARBA" id="ARBA00022516"/>
    </source>
</evidence>
<reference evidence="12 13" key="1">
    <citation type="submission" date="2019-07" db="EMBL/GenBank/DDBJ databases">
        <title>Whole genome shotgun sequence of Oceanithermus desulfurans NBRC 100063.</title>
        <authorList>
            <person name="Hosoyama A."/>
            <person name="Uohara A."/>
            <person name="Ohji S."/>
            <person name="Ichikawa N."/>
        </authorList>
    </citation>
    <scope>NUCLEOTIDE SEQUENCE [LARGE SCALE GENOMIC DNA]</scope>
    <source>
        <strain evidence="12 13">NBRC 100063</strain>
    </source>
</reference>
<evidence type="ECO:0000256" key="6">
    <source>
        <dbReference type="ARBA" id="ARBA00023098"/>
    </source>
</evidence>
<dbReference type="Gene3D" id="1.10.8.400">
    <property type="entry name" value="Enoyl acyl carrier protein reductase"/>
    <property type="match status" value="1"/>
</dbReference>